<reference evidence="12" key="1">
    <citation type="journal article" date="2019" name="Int. J. Syst. Evol. Microbiol.">
        <title>The Global Catalogue of Microorganisms (GCM) 10K type strain sequencing project: providing services to taxonomists for standard genome sequencing and annotation.</title>
        <authorList>
            <consortium name="The Broad Institute Genomics Platform"/>
            <consortium name="The Broad Institute Genome Sequencing Center for Infectious Disease"/>
            <person name="Wu L."/>
            <person name="Ma J."/>
        </authorList>
    </citation>
    <scope>NUCLEOTIDE SEQUENCE [LARGE SCALE GENOMIC DNA]</scope>
    <source>
        <strain evidence="12">JCM 17666</strain>
    </source>
</reference>
<evidence type="ECO:0000256" key="3">
    <source>
        <dbReference type="ARBA" id="ARBA00009595"/>
    </source>
</evidence>
<keyword evidence="6" id="KW-0378">Hydrolase</keyword>
<evidence type="ECO:0000313" key="12">
    <source>
        <dbReference type="Proteomes" id="UP001501671"/>
    </source>
</evidence>
<dbReference type="Pfam" id="PF00293">
    <property type="entry name" value="NUDIX"/>
    <property type="match status" value="1"/>
</dbReference>
<dbReference type="EMBL" id="BAABFO010000001">
    <property type="protein sequence ID" value="GAA4323425.1"/>
    <property type="molecule type" value="Genomic_DNA"/>
</dbReference>
<evidence type="ECO:0000259" key="10">
    <source>
        <dbReference type="PROSITE" id="PS51462"/>
    </source>
</evidence>
<dbReference type="PANTHER" id="PTHR42904">
    <property type="entry name" value="NUDIX HYDROLASE, NUDC SUBFAMILY"/>
    <property type="match status" value="1"/>
</dbReference>
<dbReference type="InterPro" id="IPR015376">
    <property type="entry name" value="Znr_NADH_PPase"/>
</dbReference>
<keyword evidence="7" id="KW-0460">Magnesium</keyword>
<comment type="cofactor">
    <cofactor evidence="2">
        <name>Zn(2+)</name>
        <dbReference type="ChEBI" id="CHEBI:29105"/>
    </cofactor>
</comment>
<protein>
    <recommendedName>
        <fullName evidence="4">NAD(+) diphosphatase</fullName>
        <ecNumber evidence="4">3.6.1.22</ecNumber>
    </recommendedName>
</protein>
<evidence type="ECO:0000256" key="9">
    <source>
        <dbReference type="ARBA" id="ARBA00023679"/>
    </source>
</evidence>
<dbReference type="Gene3D" id="3.90.79.10">
    <property type="entry name" value="Nucleoside Triphosphate Pyrophosphohydrolase"/>
    <property type="match status" value="1"/>
</dbReference>
<dbReference type="PANTHER" id="PTHR42904:SF6">
    <property type="entry name" value="NAD-CAPPED RNA HYDROLASE NUDT12"/>
    <property type="match status" value="1"/>
</dbReference>
<comment type="catalytic activity">
    <reaction evidence="9">
        <text>a 5'-end NAD(+)-phospho-ribonucleoside in mRNA + H2O = a 5'-end phospho-adenosine-phospho-ribonucleoside in mRNA + beta-nicotinamide D-ribonucleotide + 2 H(+)</text>
        <dbReference type="Rhea" id="RHEA:60876"/>
        <dbReference type="Rhea" id="RHEA-COMP:15698"/>
        <dbReference type="Rhea" id="RHEA-COMP:15719"/>
        <dbReference type="ChEBI" id="CHEBI:14649"/>
        <dbReference type="ChEBI" id="CHEBI:15377"/>
        <dbReference type="ChEBI" id="CHEBI:15378"/>
        <dbReference type="ChEBI" id="CHEBI:144029"/>
        <dbReference type="ChEBI" id="CHEBI:144051"/>
    </reaction>
    <physiologicalReaction direction="left-to-right" evidence="9">
        <dbReference type="Rhea" id="RHEA:60877"/>
    </physiologicalReaction>
</comment>
<evidence type="ECO:0000256" key="6">
    <source>
        <dbReference type="ARBA" id="ARBA00022801"/>
    </source>
</evidence>
<dbReference type="RefSeq" id="WP_345245825.1">
    <property type="nucleotide sequence ID" value="NZ_BAABFO010000001.1"/>
</dbReference>
<evidence type="ECO:0000313" key="11">
    <source>
        <dbReference type="EMBL" id="GAA4323425.1"/>
    </source>
</evidence>
<organism evidence="11 12">
    <name type="scientific">Pigmentiphaga soli</name>
    <dbReference type="NCBI Taxonomy" id="1007095"/>
    <lineage>
        <taxon>Bacteria</taxon>
        <taxon>Pseudomonadati</taxon>
        <taxon>Pseudomonadota</taxon>
        <taxon>Betaproteobacteria</taxon>
        <taxon>Burkholderiales</taxon>
        <taxon>Alcaligenaceae</taxon>
        <taxon>Pigmentiphaga</taxon>
    </lineage>
</organism>
<dbReference type="Proteomes" id="UP001501671">
    <property type="component" value="Unassembled WGS sequence"/>
</dbReference>
<dbReference type="InterPro" id="IPR015375">
    <property type="entry name" value="NADH_PPase-like_N"/>
</dbReference>
<dbReference type="EC" id="3.6.1.22" evidence="4"/>
<dbReference type="PROSITE" id="PS00893">
    <property type="entry name" value="NUDIX_BOX"/>
    <property type="match status" value="1"/>
</dbReference>
<dbReference type="Pfam" id="PF09296">
    <property type="entry name" value="NUDIX-like"/>
    <property type="match status" value="1"/>
</dbReference>
<name>A0ABP8GG35_9BURK</name>
<evidence type="ECO:0000256" key="4">
    <source>
        <dbReference type="ARBA" id="ARBA00012381"/>
    </source>
</evidence>
<dbReference type="InterPro" id="IPR015797">
    <property type="entry name" value="NUDIX_hydrolase-like_dom_sf"/>
</dbReference>
<proteinExistence type="inferred from homology"/>
<comment type="cofactor">
    <cofactor evidence="1">
        <name>Mg(2+)</name>
        <dbReference type="ChEBI" id="CHEBI:18420"/>
    </cofactor>
</comment>
<dbReference type="NCBIfam" id="NF001299">
    <property type="entry name" value="PRK00241.1"/>
    <property type="match status" value="1"/>
</dbReference>
<comment type="similarity">
    <text evidence="3">Belongs to the Nudix hydrolase family. NudC subfamily.</text>
</comment>
<dbReference type="SUPFAM" id="SSF55811">
    <property type="entry name" value="Nudix"/>
    <property type="match status" value="1"/>
</dbReference>
<comment type="caution">
    <text evidence="11">The sequence shown here is derived from an EMBL/GenBank/DDBJ whole genome shotgun (WGS) entry which is preliminary data.</text>
</comment>
<keyword evidence="12" id="KW-1185">Reference proteome</keyword>
<keyword evidence="5" id="KW-0479">Metal-binding</keyword>
<dbReference type="CDD" id="cd03429">
    <property type="entry name" value="NUDIX_NADH_pyrophosphatase_Nudt13"/>
    <property type="match status" value="1"/>
</dbReference>
<evidence type="ECO:0000256" key="1">
    <source>
        <dbReference type="ARBA" id="ARBA00001946"/>
    </source>
</evidence>
<sequence>MPTFDRSATIGFGLNPLNRLSEKRHDEAFVAARRRDPSTRFMAFVGDTPVLDKSSGELDPLFQAGQLAALGEPVRDVFLGQDPQGRALFAVAYAAGLADAAAALPDLQLTDLRSVAMRGLFRPDVLGELGGAKAILHWHQRHGFCANCGAASAMASAGWRRDCPACGAQHFPRVDPVVIMLAVDGERCLLGRQPRFAPGMYSALAGFLEPGETIEDAVRREILEESGVPCADVRYFASQPWPFPSSLMIGCFARALDTRIVVDTTELEDARWFTREEAAQMLAGTHPAGLSAPKPYAIAHHLLKAFAEDGPALL</sequence>
<evidence type="ECO:0000256" key="5">
    <source>
        <dbReference type="ARBA" id="ARBA00022723"/>
    </source>
</evidence>
<keyword evidence="8" id="KW-0520">NAD</keyword>
<evidence type="ECO:0000256" key="7">
    <source>
        <dbReference type="ARBA" id="ARBA00022842"/>
    </source>
</evidence>
<dbReference type="Gene3D" id="3.90.79.20">
    <property type="match status" value="1"/>
</dbReference>
<dbReference type="InterPro" id="IPR020084">
    <property type="entry name" value="NUDIX_hydrolase_CS"/>
</dbReference>
<accession>A0ABP8GG35</accession>
<dbReference type="InterPro" id="IPR000086">
    <property type="entry name" value="NUDIX_hydrolase_dom"/>
</dbReference>
<dbReference type="PROSITE" id="PS51462">
    <property type="entry name" value="NUDIX"/>
    <property type="match status" value="1"/>
</dbReference>
<dbReference type="Pfam" id="PF09297">
    <property type="entry name" value="Zn_ribbon_NUD"/>
    <property type="match status" value="1"/>
</dbReference>
<dbReference type="InterPro" id="IPR049734">
    <property type="entry name" value="NudC-like_C"/>
</dbReference>
<dbReference type="InterPro" id="IPR050241">
    <property type="entry name" value="NAD-cap_RNA_hydrolase_NudC"/>
</dbReference>
<evidence type="ECO:0000256" key="8">
    <source>
        <dbReference type="ARBA" id="ARBA00023027"/>
    </source>
</evidence>
<gene>
    <name evidence="11" type="primary">nudC</name>
    <name evidence="11" type="ORF">GCM10023144_04260</name>
</gene>
<feature type="domain" description="Nudix hydrolase" evidence="10">
    <location>
        <begin position="172"/>
        <end position="296"/>
    </location>
</feature>
<evidence type="ECO:0000256" key="2">
    <source>
        <dbReference type="ARBA" id="ARBA00001947"/>
    </source>
</evidence>